<accession>A0AAW0V4K4</accession>
<dbReference type="AlphaFoldDB" id="A0AAW0V4K4"/>
<name>A0AAW0V4K4_SCYPA</name>
<dbReference type="EMBL" id="JARAKH010000002">
    <property type="protein sequence ID" value="KAK8406895.1"/>
    <property type="molecule type" value="Genomic_DNA"/>
</dbReference>
<gene>
    <name evidence="1" type="ORF">O3P69_007450</name>
</gene>
<evidence type="ECO:0000313" key="2">
    <source>
        <dbReference type="Proteomes" id="UP001487740"/>
    </source>
</evidence>
<evidence type="ECO:0008006" key="3">
    <source>
        <dbReference type="Google" id="ProtNLM"/>
    </source>
</evidence>
<reference evidence="1 2" key="1">
    <citation type="submission" date="2023-03" db="EMBL/GenBank/DDBJ databases">
        <title>High-quality genome of Scylla paramamosain provides insights in environmental adaptation.</title>
        <authorList>
            <person name="Zhang L."/>
        </authorList>
    </citation>
    <scope>NUCLEOTIDE SEQUENCE [LARGE SCALE GENOMIC DNA]</scope>
    <source>
        <strain evidence="1">LZ_2023a</strain>
        <tissue evidence="1">Muscle</tissue>
    </source>
</reference>
<comment type="caution">
    <text evidence="1">The sequence shown here is derived from an EMBL/GenBank/DDBJ whole genome shotgun (WGS) entry which is preliminary data.</text>
</comment>
<dbReference type="Proteomes" id="UP001487740">
    <property type="component" value="Unassembled WGS sequence"/>
</dbReference>
<organism evidence="1 2">
    <name type="scientific">Scylla paramamosain</name>
    <name type="common">Mud crab</name>
    <dbReference type="NCBI Taxonomy" id="85552"/>
    <lineage>
        <taxon>Eukaryota</taxon>
        <taxon>Metazoa</taxon>
        <taxon>Ecdysozoa</taxon>
        <taxon>Arthropoda</taxon>
        <taxon>Crustacea</taxon>
        <taxon>Multicrustacea</taxon>
        <taxon>Malacostraca</taxon>
        <taxon>Eumalacostraca</taxon>
        <taxon>Eucarida</taxon>
        <taxon>Decapoda</taxon>
        <taxon>Pleocyemata</taxon>
        <taxon>Brachyura</taxon>
        <taxon>Eubrachyura</taxon>
        <taxon>Portunoidea</taxon>
        <taxon>Portunidae</taxon>
        <taxon>Portuninae</taxon>
        <taxon>Scylla</taxon>
    </lineage>
</organism>
<evidence type="ECO:0000313" key="1">
    <source>
        <dbReference type="EMBL" id="KAK8406895.1"/>
    </source>
</evidence>
<proteinExistence type="predicted"/>
<keyword evidence="2" id="KW-1185">Reference proteome</keyword>
<protein>
    <recommendedName>
        <fullName evidence="3">Secreted protein</fullName>
    </recommendedName>
</protein>
<sequence length="68" mass="7395">MLSHRAILLRYSAVVIAEVWKQGRSPCLRCVSDAAGVFAALKLCLKLTSAGTLTYLITTNLKMSLGLR</sequence>